<name>A0A0M2UR56_9BACT</name>
<dbReference type="PATRIC" id="fig|380242.3.peg.3655"/>
<evidence type="ECO:0000256" key="10">
    <source>
        <dbReference type="RuleBase" id="RU361207"/>
    </source>
</evidence>
<accession>A0A0M2UR56</accession>
<dbReference type="SUPFAM" id="SSF51445">
    <property type="entry name" value="(Trans)glycosidases"/>
    <property type="match status" value="1"/>
</dbReference>
<dbReference type="GO" id="GO:0005975">
    <property type="term" value="P:carbohydrate metabolic process"/>
    <property type="evidence" value="ECO:0007669"/>
    <property type="project" value="InterPro"/>
</dbReference>
<gene>
    <name evidence="11" type="primary">malQ</name>
    <name evidence="11" type="ORF">BROFUL_02951</name>
</gene>
<keyword evidence="7 10" id="KW-0119">Carbohydrate metabolism</keyword>
<evidence type="ECO:0000256" key="3">
    <source>
        <dbReference type="ARBA" id="ARBA00012560"/>
    </source>
</evidence>
<keyword evidence="5 10" id="KW-0328">Glycosyltransferase</keyword>
<evidence type="ECO:0000256" key="5">
    <source>
        <dbReference type="ARBA" id="ARBA00022676"/>
    </source>
</evidence>
<evidence type="ECO:0000313" key="12">
    <source>
        <dbReference type="Proteomes" id="UP000034954"/>
    </source>
</evidence>
<dbReference type="GO" id="GO:0004134">
    <property type="term" value="F:4-alpha-glucanotransferase activity"/>
    <property type="evidence" value="ECO:0007669"/>
    <property type="project" value="UniProtKB-EC"/>
</dbReference>
<dbReference type="InterPro" id="IPR017853">
    <property type="entry name" value="GH"/>
</dbReference>
<comment type="caution">
    <text evidence="11">The sequence shown here is derived from an EMBL/GenBank/DDBJ whole genome shotgun (WGS) entry which is preliminary data.</text>
</comment>
<dbReference type="Pfam" id="PF02446">
    <property type="entry name" value="Glyco_hydro_77"/>
    <property type="match status" value="1"/>
</dbReference>
<evidence type="ECO:0000256" key="8">
    <source>
        <dbReference type="ARBA" id="ARBA00031423"/>
    </source>
</evidence>
<reference evidence="11 12" key="1">
    <citation type="journal article" date="2013" name="BMC Microbiol.">
        <title>Identification of the type II cytochrome c maturation pathway in anammox bacteria by comparative genomics.</title>
        <authorList>
            <person name="Ferousi C."/>
            <person name="Speth D.R."/>
            <person name="Reimann J."/>
            <person name="Op den Camp H.J."/>
            <person name="Allen J.W."/>
            <person name="Keltjens J.T."/>
            <person name="Jetten M.S."/>
        </authorList>
    </citation>
    <scope>NUCLEOTIDE SEQUENCE [LARGE SCALE GENOMIC DNA]</scope>
    <source>
        <strain evidence="11">RU1</strain>
    </source>
</reference>
<dbReference type="PANTHER" id="PTHR32438:SF5">
    <property type="entry name" value="4-ALPHA-GLUCANOTRANSFERASE DPE1, CHLOROPLASTIC_AMYLOPLASTIC"/>
    <property type="match status" value="1"/>
</dbReference>
<dbReference type="NCBIfam" id="NF011080">
    <property type="entry name" value="PRK14508.1-3"/>
    <property type="match status" value="1"/>
</dbReference>
<comment type="catalytic activity">
    <reaction evidence="1 10">
        <text>Transfers a segment of a (1-&gt;4)-alpha-D-glucan to a new position in an acceptor, which may be glucose or a (1-&gt;4)-alpha-D-glucan.</text>
        <dbReference type="EC" id="2.4.1.25"/>
    </reaction>
</comment>
<keyword evidence="6 10" id="KW-0808">Transferase</keyword>
<dbReference type="NCBIfam" id="NF011079">
    <property type="entry name" value="PRK14508.1-2"/>
    <property type="match status" value="1"/>
</dbReference>
<sequence length="498" mass="57871">MNRRSGILLHITSLSAPHGVGDFGETAYQFVDFLAETRQSLWQILPLNPTSIVYGNSPYSSNSAFAGNHTLISLDLLIQDGILSKSDMKDQPTFLHDLVDYDIVTPFKEKMLRVAYHNVRHTLEKNGEFEKFCAENAHWLEDYTLFVALKENFHGVAWYDWPEGLRHRREDVLQDRRNSLRDRILMEKFFQFLFFRQWFSLKKYCNSKNIQIIGDIPIYVTDDSADVWAKPEIFKLDDTSKPLYIAGVPPDYFSATGQRWGNPVYNWGILKDTGYSWWLRRIEYNLKLYDIIRLDHFRGFVSYWEIPAGEKTAINGKWVDAPVKDFFNILYRHFPSLPIIAEDLGTITPDVREIMSMFGIPGMKVLLFAFGDDLPVNPYIPHNHTPSCIVYTGTHDNNTVKGWFKQDATTEDKKRMHRYLGREVTEDTIHREMIRLAMMSVATMVVMPMQDVLGLGEESRMNLPSTSKNNWRWRLSPEHLTPALKQELTETTTIYGRG</sequence>
<dbReference type="Proteomes" id="UP000034954">
    <property type="component" value="Unassembled WGS sequence"/>
</dbReference>
<comment type="similarity">
    <text evidence="2 10">Belongs to the disproportionating enzyme family.</text>
</comment>
<evidence type="ECO:0000256" key="9">
    <source>
        <dbReference type="ARBA" id="ARBA00031501"/>
    </source>
</evidence>
<dbReference type="PANTHER" id="PTHR32438">
    <property type="entry name" value="4-ALPHA-GLUCANOTRANSFERASE DPE1, CHLOROPLASTIC/AMYLOPLASTIC"/>
    <property type="match status" value="1"/>
</dbReference>
<dbReference type="Gene3D" id="3.20.20.80">
    <property type="entry name" value="Glycosidases"/>
    <property type="match status" value="1"/>
</dbReference>
<evidence type="ECO:0000256" key="7">
    <source>
        <dbReference type="ARBA" id="ARBA00023277"/>
    </source>
</evidence>
<dbReference type="InterPro" id="IPR003385">
    <property type="entry name" value="Glyco_hydro_77"/>
</dbReference>
<evidence type="ECO:0000256" key="6">
    <source>
        <dbReference type="ARBA" id="ARBA00022679"/>
    </source>
</evidence>
<organism evidence="11 12">
    <name type="scientific">Candidatus Brocadia fulgida</name>
    <dbReference type="NCBI Taxonomy" id="380242"/>
    <lineage>
        <taxon>Bacteria</taxon>
        <taxon>Pseudomonadati</taxon>
        <taxon>Planctomycetota</taxon>
        <taxon>Candidatus Brocadiia</taxon>
        <taxon>Candidatus Brocadiales</taxon>
        <taxon>Candidatus Brocadiaceae</taxon>
        <taxon>Candidatus Brocadia</taxon>
    </lineage>
</organism>
<dbReference type="EC" id="2.4.1.25" evidence="3 10"/>
<proteinExistence type="inferred from homology"/>
<keyword evidence="12" id="KW-1185">Reference proteome</keyword>
<dbReference type="AlphaFoldDB" id="A0A0M2UR56"/>
<evidence type="ECO:0000256" key="1">
    <source>
        <dbReference type="ARBA" id="ARBA00000439"/>
    </source>
</evidence>
<evidence type="ECO:0000256" key="2">
    <source>
        <dbReference type="ARBA" id="ARBA00005684"/>
    </source>
</evidence>
<protein>
    <recommendedName>
        <fullName evidence="4 10">4-alpha-glucanotransferase</fullName>
        <ecNumber evidence="3 10">2.4.1.25</ecNumber>
    </recommendedName>
    <alternativeName>
        <fullName evidence="8 10">Amylomaltase</fullName>
    </alternativeName>
    <alternativeName>
        <fullName evidence="9 10">Disproportionating enzyme</fullName>
    </alternativeName>
</protein>
<evidence type="ECO:0000313" key="11">
    <source>
        <dbReference type="EMBL" id="KKO18352.1"/>
    </source>
</evidence>
<dbReference type="NCBIfam" id="TIGR00217">
    <property type="entry name" value="malQ"/>
    <property type="match status" value="1"/>
</dbReference>
<dbReference type="EMBL" id="LAQJ01000278">
    <property type="protein sequence ID" value="KKO18352.1"/>
    <property type="molecule type" value="Genomic_DNA"/>
</dbReference>
<evidence type="ECO:0000256" key="4">
    <source>
        <dbReference type="ARBA" id="ARBA00020295"/>
    </source>
</evidence>